<evidence type="ECO:0000313" key="6">
    <source>
        <dbReference type="EMBL" id="QCD44503.1"/>
    </source>
</evidence>
<comment type="subcellular location">
    <subcellularLocation>
        <location evidence="1">Membrane</location>
        <topology evidence="1">Multi-pass membrane protein</topology>
    </subcellularLocation>
</comment>
<dbReference type="InterPro" id="IPR007269">
    <property type="entry name" value="ICMT_MeTrfase"/>
</dbReference>
<evidence type="ECO:0000256" key="1">
    <source>
        <dbReference type="ARBA" id="ARBA00004141"/>
    </source>
</evidence>
<evidence type="ECO:0000256" key="3">
    <source>
        <dbReference type="ARBA" id="ARBA00022989"/>
    </source>
</evidence>
<protein>
    <submittedName>
        <fullName evidence="6">Isoprenylcysteine carboxyl methyltransferase family protein</fullName>
    </submittedName>
</protein>
<dbReference type="GO" id="GO:0016020">
    <property type="term" value="C:membrane"/>
    <property type="evidence" value="ECO:0007669"/>
    <property type="project" value="UniProtKB-SubCell"/>
</dbReference>
<evidence type="ECO:0000256" key="2">
    <source>
        <dbReference type="ARBA" id="ARBA00022692"/>
    </source>
</evidence>
<keyword evidence="3 5" id="KW-1133">Transmembrane helix</keyword>
<feature type="transmembrane region" description="Helical" evidence="5">
    <location>
        <begin position="132"/>
        <end position="158"/>
    </location>
</feature>
<dbReference type="Proteomes" id="UP000503264">
    <property type="component" value="Chromosome"/>
</dbReference>
<dbReference type="GO" id="GO:0004671">
    <property type="term" value="F:protein C-terminal S-isoprenylcysteine carboxyl O-methyltransferase activity"/>
    <property type="evidence" value="ECO:0007669"/>
    <property type="project" value="InterPro"/>
</dbReference>
<dbReference type="EMBL" id="CP012542">
    <property type="protein sequence ID" value="QCD44503.1"/>
    <property type="molecule type" value="Genomic_DNA"/>
</dbReference>
<feature type="transmembrane region" description="Helical" evidence="5">
    <location>
        <begin position="44"/>
        <end position="63"/>
    </location>
</feature>
<evidence type="ECO:0000256" key="4">
    <source>
        <dbReference type="ARBA" id="ARBA00023136"/>
    </source>
</evidence>
<dbReference type="PANTHER" id="PTHR43847:SF1">
    <property type="entry name" value="BLL3993 PROTEIN"/>
    <property type="match status" value="1"/>
</dbReference>
<keyword evidence="4 5" id="KW-0472">Membrane</keyword>
<dbReference type="RefSeq" id="WP_236844949.1">
    <property type="nucleotide sequence ID" value="NZ_CP012542.1"/>
</dbReference>
<dbReference type="GO" id="GO:0032259">
    <property type="term" value="P:methylation"/>
    <property type="evidence" value="ECO:0007669"/>
    <property type="project" value="UniProtKB-KW"/>
</dbReference>
<organism evidence="6 7">
    <name type="scientific">Campylobacter mucosalis CCUG 21559</name>
    <dbReference type="NCBI Taxonomy" id="1032067"/>
    <lineage>
        <taxon>Bacteria</taxon>
        <taxon>Pseudomonadati</taxon>
        <taxon>Campylobacterota</taxon>
        <taxon>Epsilonproteobacteria</taxon>
        <taxon>Campylobacterales</taxon>
        <taxon>Campylobacteraceae</taxon>
        <taxon>Campylobacter</taxon>
    </lineage>
</organism>
<reference evidence="6 7" key="1">
    <citation type="submission" date="2016-07" db="EMBL/GenBank/DDBJ databases">
        <title>Comparative genomics of the Campylobacter concisus group.</title>
        <authorList>
            <person name="Miller W.G."/>
            <person name="Yee E."/>
            <person name="Chapman M.H."/>
            <person name="Huynh S."/>
            <person name="Bono J.L."/>
            <person name="On S.L.W."/>
            <person name="StLeger J."/>
            <person name="Foster G."/>
            <person name="Parker C.T."/>
        </authorList>
    </citation>
    <scope>NUCLEOTIDE SEQUENCE [LARGE SCALE GENOMIC DNA]</scope>
    <source>
        <strain evidence="6 7">CCUG 21559</strain>
    </source>
</reference>
<dbReference type="InterPro" id="IPR052527">
    <property type="entry name" value="Metal_cation-efflux_comp"/>
</dbReference>
<keyword evidence="6" id="KW-0489">Methyltransferase</keyword>
<keyword evidence="6" id="KW-0808">Transferase</keyword>
<dbReference type="Pfam" id="PF04140">
    <property type="entry name" value="ICMT"/>
    <property type="match status" value="1"/>
</dbReference>
<evidence type="ECO:0000313" key="7">
    <source>
        <dbReference type="Proteomes" id="UP000503264"/>
    </source>
</evidence>
<dbReference type="AlphaFoldDB" id="A0A6G5QFL4"/>
<gene>
    <name evidence="6" type="ORF">CMUC_0706</name>
</gene>
<dbReference type="PANTHER" id="PTHR43847">
    <property type="entry name" value="BLL3993 PROTEIN"/>
    <property type="match status" value="1"/>
</dbReference>
<evidence type="ECO:0000256" key="5">
    <source>
        <dbReference type="SAM" id="Phobius"/>
    </source>
</evidence>
<proteinExistence type="predicted"/>
<keyword evidence="7" id="KW-1185">Reference proteome</keyword>
<feature type="transmembrane region" description="Helical" evidence="5">
    <location>
        <begin position="70"/>
        <end position="90"/>
    </location>
</feature>
<accession>A0A6G5QFL4</accession>
<sequence length="179" mass="20857">MDYLVYVLVVSIFILRLGFLKISKQNESLILQNGGVEYGVKNTKMLTIAHILFYFGCLIEAIMQKQVFDNVSLIGICLIVFAFLMLYYIVNYLLKDIWTVKLMVAKNHKYNPHWLFKVIKHPNYYLNILPELIGLAMLCHAKVSFIVIMPIYLVILFIRIKEEDRVLKEIIIPNGVKTN</sequence>
<name>A0A6G5QFL4_9BACT</name>
<keyword evidence="2 5" id="KW-0812">Transmembrane</keyword>
<dbReference type="Gene3D" id="1.20.120.1630">
    <property type="match status" value="1"/>
</dbReference>